<name>A0ABN8ECZ3_9GAMM</name>
<evidence type="ECO:0000256" key="1">
    <source>
        <dbReference type="ARBA" id="ARBA00004651"/>
    </source>
</evidence>
<feature type="transmembrane region" description="Helical" evidence="8">
    <location>
        <begin position="216"/>
        <end position="235"/>
    </location>
</feature>
<keyword evidence="7 8" id="KW-0472">Membrane</keyword>
<proteinExistence type="inferred from homology"/>
<keyword evidence="5 8" id="KW-0812">Transmembrane</keyword>
<dbReference type="Proteomes" id="UP000838100">
    <property type="component" value="Unassembled WGS sequence"/>
</dbReference>
<evidence type="ECO:0000256" key="5">
    <source>
        <dbReference type="ARBA" id="ARBA00022692"/>
    </source>
</evidence>
<comment type="caution">
    <text evidence="9">The sequence shown here is derived from an EMBL/GenBank/DDBJ whole genome shotgun (WGS) entry which is preliminary data.</text>
</comment>
<dbReference type="SUPFAM" id="SSF103481">
    <property type="entry name" value="Multidrug resistance efflux transporter EmrE"/>
    <property type="match status" value="2"/>
</dbReference>
<feature type="transmembrane region" description="Helical" evidence="8">
    <location>
        <begin position="146"/>
        <end position="166"/>
    </location>
</feature>
<feature type="transmembrane region" description="Helical" evidence="8">
    <location>
        <begin position="77"/>
        <end position="98"/>
    </location>
</feature>
<evidence type="ECO:0000256" key="4">
    <source>
        <dbReference type="ARBA" id="ARBA00022475"/>
    </source>
</evidence>
<sequence length="304" mass="32767">MTTNTAKISTTSQGVIFSICSAIIFAAIPAYLMLLQNTNGYAAIGQRIIWTTLLIATALAAAGRLRQALKPLLSVQAWPGLLTGALLVGVQWGVFVWAPMMGDTVGLALGYSLLPISLVLIGRFYYHENLSTAQWLATAVAVSSVIYMIIINGSLSLTAMIVALGYPLYFMLRRKQSLPIVSAFLIENILLLPVAWWACGHFEGVNHPFDYTVDKLLLFAGLGLLGAAGMLCYLSANRRLPLALFGLLSYLEPPLILLVGIIIVGEQIPSENLFSYLLIGCALSIMAIDAAIKFYRGSGTPPQL</sequence>
<feature type="transmembrane region" description="Helical" evidence="8">
    <location>
        <begin position="276"/>
        <end position="295"/>
    </location>
</feature>
<organism evidence="9 10">
    <name type="scientific">Sinobacterium norvegicum</name>
    <dbReference type="NCBI Taxonomy" id="1641715"/>
    <lineage>
        <taxon>Bacteria</taxon>
        <taxon>Pseudomonadati</taxon>
        <taxon>Pseudomonadota</taxon>
        <taxon>Gammaproteobacteria</taxon>
        <taxon>Cellvibrionales</taxon>
        <taxon>Spongiibacteraceae</taxon>
        <taxon>Sinobacterium</taxon>
    </lineage>
</organism>
<evidence type="ECO:0000256" key="2">
    <source>
        <dbReference type="ARBA" id="ARBA00007362"/>
    </source>
</evidence>
<accession>A0ABN8ECZ3</accession>
<protein>
    <submittedName>
        <fullName evidence="9">Protein RarD</fullName>
    </submittedName>
</protein>
<keyword evidence="10" id="KW-1185">Reference proteome</keyword>
<evidence type="ECO:0000313" key="10">
    <source>
        <dbReference type="Proteomes" id="UP000838100"/>
    </source>
</evidence>
<feature type="transmembrane region" description="Helical" evidence="8">
    <location>
        <begin position="242"/>
        <end position="264"/>
    </location>
</feature>
<dbReference type="EMBL" id="CAKLPX010000001">
    <property type="protein sequence ID" value="CAH0990212.1"/>
    <property type="molecule type" value="Genomic_DNA"/>
</dbReference>
<gene>
    <name evidence="9" type="primary">rarD_1</name>
    <name evidence="9" type="ORF">SIN8267_00304</name>
</gene>
<dbReference type="NCBIfam" id="TIGR00688">
    <property type="entry name" value="rarD"/>
    <property type="match status" value="1"/>
</dbReference>
<evidence type="ECO:0000256" key="6">
    <source>
        <dbReference type="ARBA" id="ARBA00022989"/>
    </source>
</evidence>
<feature type="transmembrane region" description="Helical" evidence="8">
    <location>
        <begin position="47"/>
        <end position="65"/>
    </location>
</feature>
<evidence type="ECO:0000256" key="7">
    <source>
        <dbReference type="ARBA" id="ARBA00023136"/>
    </source>
</evidence>
<keyword evidence="3" id="KW-0813">Transport</keyword>
<reference evidence="9" key="1">
    <citation type="submission" date="2021-12" db="EMBL/GenBank/DDBJ databases">
        <authorList>
            <person name="Rodrigo-Torres L."/>
            <person name="Arahal R. D."/>
            <person name="Lucena T."/>
        </authorList>
    </citation>
    <scope>NUCLEOTIDE SEQUENCE</scope>
    <source>
        <strain evidence="9">CECT 8267</strain>
    </source>
</reference>
<dbReference type="InterPro" id="IPR037185">
    <property type="entry name" value="EmrE-like"/>
</dbReference>
<dbReference type="RefSeq" id="WP_237442898.1">
    <property type="nucleotide sequence ID" value="NZ_CAKLPX010000001.1"/>
</dbReference>
<feature type="transmembrane region" description="Helical" evidence="8">
    <location>
        <begin position="105"/>
        <end position="126"/>
    </location>
</feature>
<comment type="similarity">
    <text evidence="2">Belongs to the EamA transporter family.</text>
</comment>
<evidence type="ECO:0000256" key="8">
    <source>
        <dbReference type="SAM" id="Phobius"/>
    </source>
</evidence>
<evidence type="ECO:0000256" key="3">
    <source>
        <dbReference type="ARBA" id="ARBA00022448"/>
    </source>
</evidence>
<feature type="transmembrane region" description="Helical" evidence="8">
    <location>
        <begin position="15"/>
        <end position="35"/>
    </location>
</feature>
<dbReference type="InterPro" id="IPR004626">
    <property type="entry name" value="RarD"/>
</dbReference>
<comment type="subcellular location">
    <subcellularLocation>
        <location evidence="1">Cell membrane</location>
        <topology evidence="1">Multi-pass membrane protein</topology>
    </subcellularLocation>
</comment>
<keyword evidence="4" id="KW-1003">Cell membrane</keyword>
<feature type="transmembrane region" description="Helical" evidence="8">
    <location>
        <begin position="178"/>
        <end position="196"/>
    </location>
</feature>
<evidence type="ECO:0000313" key="9">
    <source>
        <dbReference type="EMBL" id="CAH0990212.1"/>
    </source>
</evidence>
<keyword evidence="6 8" id="KW-1133">Transmembrane helix</keyword>